<dbReference type="Gene3D" id="2.10.220.10">
    <property type="entry name" value="Hormone Receptor, Insulin-like Growth Factor Receptor 1, Chain A, domain 2"/>
    <property type="match status" value="1"/>
</dbReference>
<dbReference type="InterPro" id="IPR009030">
    <property type="entry name" value="Growth_fac_rcpt_cys_sf"/>
</dbReference>
<dbReference type="Proteomes" id="UP000008672">
    <property type="component" value="Unassembled WGS sequence"/>
</dbReference>
<reference evidence="18" key="1">
    <citation type="submission" date="2011-08" db="EMBL/GenBank/DDBJ databases">
        <title>The draft genome of Latimeria chalumnae.</title>
        <authorList>
            <person name="Di Palma F."/>
            <person name="Alfoldi J."/>
            <person name="Johnson J."/>
            <person name="Berlin A."/>
            <person name="Gnerre S."/>
            <person name="Jaffe D."/>
            <person name="MacCallum I."/>
            <person name="Young S."/>
            <person name="Walker B.J."/>
            <person name="Lander E."/>
            <person name="Lindblad-Toh K."/>
        </authorList>
    </citation>
    <scope>NUCLEOTIDE SEQUENCE [LARGE SCALE GENOMIC DNA]</scope>
    <source>
        <strain evidence="18">Wild caught</strain>
    </source>
</reference>
<keyword evidence="10" id="KW-0472">Membrane</keyword>
<evidence type="ECO:0000259" key="15">
    <source>
        <dbReference type="Pfam" id="PF00757"/>
    </source>
</evidence>
<evidence type="ECO:0000313" key="17">
    <source>
        <dbReference type="Ensembl" id="ENSLACP00000011313.1"/>
    </source>
</evidence>
<keyword evidence="3" id="KW-0597">Phosphoprotein</keyword>
<evidence type="ECO:0000256" key="10">
    <source>
        <dbReference type="ARBA" id="ARBA00023136"/>
    </source>
</evidence>
<keyword evidence="5" id="KW-0812">Transmembrane</keyword>
<dbReference type="InParanoid" id="H3ANU2"/>
<dbReference type="HOGENOM" id="CLU_1032627_0_0_1"/>
<keyword evidence="6" id="KW-0547">Nucleotide-binding</keyword>
<dbReference type="FunFam" id="2.10.220.10:FF:000005">
    <property type="entry name" value="Tyrosine-protein kinase receptor"/>
    <property type="match status" value="1"/>
</dbReference>
<dbReference type="EMBL" id="AFYH01190506">
    <property type="status" value="NOT_ANNOTATED_CDS"/>
    <property type="molecule type" value="Genomic_DNA"/>
</dbReference>
<evidence type="ECO:0000256" key="5">
    <source>
        <dbReference type="ARBA" id="ARBA00022692"/>
    </source>
</evidence>
<keyword evidence="12" id="KW-0675">Receptor</keyword>
<dbReference type="Pfam" id="PF00757">
    <property type="entry name" value="Furin-like"/>
    <property type="match status" value="1"/>
</dbReference>
<dbReference type="InterPro" id="IPR036941">
    <property type="entry name" value="Rcpt_L-dom_sf"/>
</dbReference>
<sequence>SKGECCHSECLGSCYEANNPQKCVACRHYQHITGCVETCPPGYYRFEGWRCVAFDFCQELHNKCKNSRESGCHQYVIHNGECIPECPSGYTMNSTNLNCSPCAGPCPRVCDIFGDEKMIDSVTSAQELRGCTVINGSITINIRGGNNIAAELEANLGLVEEITGFLKIRRSYALVSLSFFRKLRLIRGEMLEMGNYSFYALDNQNLRQLWDWSKHKLTIAQGKLFFHYNPKLCLSEIHKMEDISGAKGRQEKNDIALKTNGDQASCKSTQ</sequence>
<keyword evidence="7" id="KW-0418">Kinase</keyword>
<keyword evidence="8" id="KW-0067">ATP-binding</keyword>
<dbReference type="STRING" id="7897.ENSLACP00000011313"/>
<reference evidence="17" key="2">
    <citation type="submission" date="2025-08" db="UniProtKB">
        <authorList>
            <consortium name="Ensembl"/>
        </authorList>
    </citation>
    <scope>IDENTIFICATION</scope>
</reference>
<dbReference type="GO" id="GO:0005524">
    <property type="term" value="F:ATP binding"/>
    <property type="evidence" value="ECO:0007669"/>
    <property type="project" value="UniProtKB-KW"/>
</dbReference>
<dbReference type="SMART" id="SM00261">
    <property type="entry name" value="FU"/>
    <property type="match status" value="2"/>
</dbReference>
<dbReference type="EMBL" id="AFYH01190508">
    <property type="status" value="NOT_ANNOTATED_CDS"/>
    <property type="molecule type" value="Genomic_DNA"/>
</dbReference>
<dbReference type="EMBL" id="AFYH01190510">
    <property type="status" value="NOT_ANNOTATED_CDS"/>
    <property type="molecule type" value="Genomic_DNA"/>
</dbReference>
<dbReference type="InterPro" id="IPR000494">
    <property type="entry name" value="Rcpt_L-dom"/>
</dbReference>
<evidence type="ECO:0000256" key="13">
    <source>
        <dbReference type="ARBA" id="ARBA00023180"/>
    </source>
</evidence>
<dbReference type="Gene3D" id="3.80.20.20">
    <property type="entry name" value="Receptor L-domain"/>
    <property type="match status" value="2"/>
</dbReference>
<dbReference type="eggNOG" id="KOG4258">
    <property type="taxonomic scope" value="Eukaryota"/>
</dbReference>
<evidence type="ECO:0000256" key="2">
    <source>
        <dbReference type="ARBA" id="ARBA00011902"/>
    </source>
</evidence>
<protein>
    <recommendedName>
        <fullName evidence="2">receptor protein-tyrosine kinase</fullName>
        <ecNumber evidence="2">2.7.10.1</ecNumber>
    </recommendedName>
</protein>
<evidence type="ECO:0000256" key="14">
    <source>
        <dbReference type="ARBA" id="ARBA00051243"/>
    </source>
</evidence>
<dbReference type="EMBL" id="AFYH01190513">
    <property type="status" value="NOT_ANNOTATED_CDS"/>
    <property type="molecule type" value="Genomic_DNA"/>
</dbReference>
<keyword evidence="13" id="KW-0325">Glycoprotein</keyword>
<dbReference type="OMA" id="RESGCHQ"/>
<dbReference type="SUPFAM" id="SSF57184">
    <property type="entry name" value="Growth factor receptor domain"/>
    <property type="match status" value="1"/>
</dbReference>
<dbReference type="Pfam" id="PF01030">
    <property type="entry name" value="Recep_L_domain"/>
    <property type="match status" value="1"/>
</dbReference>
<dbReference type="SUPFAM" id="SSF52058">
    <property type="entry name" value="L domain-like"/>
    <property type="match status" value="1"/>
</dbReference>
<evidence type="ECO:0000256" key="4">
    <source>
        <dbReference type="ARBA" id="ARBA00022679"/>
    </source>
</evidence>
<keyword evidence="4" id="KW-0808">Transferase</keyword>
<evidence type="ECO:0000256" key="9">
    <source>
        <dbReference type="ARBA" id="ARBA00022989"/>
    </source>
</evidence>
<dbReference type="EMBL" id="AFYH01190511">
    <property type="status" value="NOT_ANNOTATED_CDS"/>
    <property type="molecule type" value="Genomic_DNA"/>
</dbReference>
<evidence type="ECO:0000259" key="16">
    <source>
        <dbReference type="Pfam" id="PF01030"/>
    </source>
</evidence>
<comment type="subcellular location">
    <subcellularLocation>
        <location evidence="1">Membrane</location>
        <topology evidence="1">Single-pass type I membrane protein</topology>
    </subcellularLocation>
</comment>
<dbReference type="AlphaFoldDB" id="H3ANU2"/>
<keyword evidence="9" id="KW-1133">Transmembrane helix</keyword>
<reference evidence="17" key="3">
    <citation type="submission" date="2025-09" db="UniProtKB">
        <authorList>
            <consortium name="Ensembl"/>
        </authorList>
    </citation>
    <scope>IDENTIFICATION</scope>
</reference>
<proteinExistence type="predicted"/>
<dbReference type="CDD" id="cd00064">
    <property type="entry name" value="FU"/>
    <property type="match status" value="1"/>
</dbReference>
<dbReference type="EMBL" id="AFYH01190507">
    <property type="status" value="NOT_ANNOTATED_CDS"/>
    <property type="molecule type" value="Genomic_DNA"/>
</dbReference>
<comment type="catalytic activity">
    <reaction evidence="14">
        <text>L-tyrosyl-[protein] + ATP = O-phospho-L-tyrosyl-[protein] + ADP + H(+)</text>
        <dbReference type="Rhea" id="RHEA:10596"/>
        <dbReference type="Rhea" id="RHEA-COMP:10136"/>
        <dbReference type="Rhea" id="RHEA-COMP:20101"/>
        <dbReference type="ChEBI" id="CHEBI:15378"/>
        <dbReference type="ChEBI" id="CHEBI:30616"/>
        <dbReference type="ChEBI" id="CHEBI:46858"/>
        <dbReference type="ChEBI" id="CHEBI:61978"/>
        <dbReference type="ChEBI" id="CHEBI:456216"/>
        <dbReference type="EC" id="2.7.10.1"/>
    </reaction>
</comment>
<dbReference type="EMBL" id="AFYH01190505">
    <property type="status" value="NOT_ANNOTATED_CDS"/>
    <property type="molecule type" value="Genomic_DNA"/>
</dbReference>
<evidence type="ECO:0000256" key="11">
    <source>
        <dbReference type="ARBA" id="ARBA00023137"/>
    </source>
</evidence>
<dbReference type="EMBL" id="AFYH01190509">
    <property type="status" value="NOT_ANNOTATED_CDS"/>
    <property type="molecule type" value="Genomic_DNA"/>
</dbReference>
<organism evidence="17 18">
    <name type="scientific">Latimeria chalumnae</name>
    <name type="common">Coelacanth</name>
    <dbReference type="NCBI Taxonomy" id="7897"/>
    <lineage>
        <taxon>Eukaryota</taxon>
        <taxon>Metazoa</taxon>
        <taxon>Chordata</taxon>
        <taxon>Craniata</taxon>
        <taxon>Vertebrata</taxon>
        <taxon>Euteleostomi</taxon>
        <taxon>Coelacanthiformes</taxon>
        <taxon>Coelacanthidae</taxon>
        <taxon>Latimeria</taxon>
    </lineage>
</organism>
<evidence type="ECO:0000256" key="8">
    <source>
        <dbReference type="ARBA" id="ARBA00022840"/>
    </source>
</evidence>
<dbReference type="FunFam" id="3.80.20.20:FF:000001">
    <property type="entry name" value="Tyrosine-protein kinase receptor"/>
    <property type="match status" value="1"/>
</dbReference>
<name>H3ANU2_LATCH</name>
<dbReference type="Ensembl" id="ENSLACT00000011399.1">
    <property type="protein sequence ID" value="ENSLACP00000011313.1"/>
    <property type="gene ID" value="ENSLACG00000009952.1"/>
</dbReference>
<evidence type="ECO:0000256" key="6">
    <source>
        <dbReference type="ARBA" id="ARBA00022741"/>
    </source>
</evidence>
<keyword evidence="11" id="KW-0829">Tyrosine-protein kinase</keyword>
<dbReference type="EC" id="2.7.10.1" evidence="2"/>
<dbReference type="GO" id="GO:0016020">
    <property type="term" value="C:membrane"/>
    <property type="evidence" value="ECO:0007669"/>
    <property type="project" value="UniProtKB-SubCell"/>
</dbReference>
<evidence type="ECO:0000256" key="7">
    <source>
        <dbReference type="ARBA" id="ARBA00022777"/>
    </source>
</evidence>
<keyword evidence="18" id="KW-1185">Reference proteome</keyword>
<evidence type="ECO:0000256" key="3">
    <source>
        <dbReference type="ARBA" id="ARBA00022553"/>
    </source>
</evidence>
<dbReference type="InterPro" id="IPR006212">
    <property type="entry name" value="Furin_repeat"/>
</dbReference>
<accession>H3ANU2</accession>
<feature type="domain" description="Furin-like cysteine-rich" evidence="15">
    <location>
        <begin position="2"/>
        <end position="111"/>
    </location>
</feature>
<evidence type="ECO:0000256" key="12">
    <source>
        <dbReference type="ARBA" id="ARBA00023170"/>
    </source>
</evidence>
<feature type="domain" description="Receptor L-domain" evidence="16">
    <location>
        <begin position="130"/>
        <end position="240"/>
    </location>
</feature>
<evidence type="ECO:0000313" key="18">
    <source>
        <dbReference type="Proteomes" id="UP000008672"/>
    </source>
</evidence>
<dbReference type="GeneTree" id="ENSGT00940000155404"/>
<dbReference type="EMBL" id="AFYH01190512">
    <property type="status" value="NOT_ANNOTATED_CDS"/>
    <property type="molecule type" value="Genomic_DNA"/>
</dbReference>
<dbReference type="InterPro" id="IPR006211">
    <property type="entry name" value="Furin-like_Cys-rich_dom"/>
</dbReference>
<dbReference type="GO" id="GO:0004714">
    <property type="term" value="F:transmembrane receptor protein tyrosine kinase activity"/>
    <property type="evidence" value="ECO:0007669"/>
    <property type="project" value="UniProtKB-EC"/>
</dbReference>
<evidence type="ECO:0000256" key="1">
    <source>
        <dbReference type="ARBA" id="ARBA00004479"/>
    </source>
</evidence>